<reference evidence="2 3" key="1">
    <citation type="journal article" date="2012" name="J. Bacteriol.">
        <title>Genome sequence of deep-sea manganese-oxidizing bacterium Marinobacter manganoxydans MnI7-9.</title>
        <authorList>
            <person name="Wang H."/>
            <person name="Li H."/>
            <person name="Shao Z."/>
            <person name="Liao S."/>
            <person name="Johnstone L."/>
            <person name="Rensing C."/>
            <person name="Wang G."/>
        </authorList>
    </citation>
    <scope>NUCLEOTIDE SEQUENCE [LARGE SCALE GENOMIC DNA]</scope>
    <source>
        <strain evidence="2 3">MnI7-9</strain>
    </source>
</reference>
<evidence type="ECO:0000256" key="1">
    <source>
        <dbReference type="SAM" id="MobiDB-lite"/>
    </source>
</evidence>
<keyword evidence="3" id="KW-1185">Reference proteome</keyword>
<sequence>MMVMGYLKDRLEKAAKETGENPPSWVSEKNASGAAWKCVEELRREKELFIRRHRTSTDFSIKKHYQIKGSEVARTLGMNRSALMNTSSFSGDLAQYIEAVNSELEKAKNEKLRRAQSPTPGGMHRSKKEDLIERVRLAEHRYDELKMRLEEPLNEIYDELPLPIKKKLGIA</sequence>
<organism evidence="2 3">
    <name type="scientific">Marinobacter manganoxydans MnI7-9</name>
    <dbReference type="NCBI Taxonomy" id="1094979"/>
    <lineage>
        <taxon>Bacteria</taxon>
        <taxon>Pseudomonadati</taxon>
        <taxon>Pseudomonadota</taxon>
        <taxon>Gammaproteobacteria</taxon>
        <taxon>Pseudomonadales</taxon>
        <taxon>Marinobacteraceae</taxon>
        <taxon>Marinobacter</taxon>
    </lineage>
</organism>
<dbReference type="PATRIC" id="fig|1094979.3.peg.3211"/>
<dbReference type="AlphaFoldDB" id="G6YWQ4"/>
<protein>
    <submittedName>
        <fullName evidence="2">Uncharacterized protein</fullName>
    </submittedName>
</protein>
<feature type="region of interest" description="Disordered" evidence="1">
    <location>
        <begin position="108"/>
        <end position="128"/>
    </location>
</feature>
<evidence type="ECO:0000313" key="2">
    <source>
        <dbReference type="EMBL" id="EHJ03448.1"/>
    </source>
</evidence>
<accession>G6YWQ4</accession>
<dbReference type="RefSeq" id="WP_008175491.1">
    <property type="nucleotide sequence ID" value="NZ_AGTR01000080.1"/>
</dbReference>
<gene>
    <name evidence="2" type="ORF">KYE_16588</name>
</gene>
<name>G6YWQ4_9GAMM</name>
<evidence type="ECO:0000313" key="3">
    <source>
        <dbReference type="Proteomes" id="UP000003208"/>
    </source>
</evidence>
<proteinExistence type="predicted"/>
<dbReference type="EMBL" id="AGTR01000080">
    <property type="protein sequence ID" value="EHJ03448.1"/>
    <property type="molecule type" value="Genomic_DNA"/>
</dbReference>
<dbReference type="Proteomes" id="UP000003208">
    <property type="component" value="Unassembled WGS sequence"/>
</dbReference>